<protein>
    <submittedName>
        <fullName evidence="2">Uncharacterized protein</fullName>
    </submittedName>
</protein>
<dbReference type="Proteomes" id="UP000829354">
    <property type="component" value="Chromosome X"/>
</dbReference>
<gene>
    <name evidence="2" type="ORF">L5515_019016</name>
</gene>
<evidence type="ECO:0000256" key="1">
    <source>
        <dbReference type="SAM" id="MobiDB-lite"/>
    </source>
</evidence>
<feature type="region of interest" description="Disordered" evidence="1">
    <location>
        <begin position="95"/>
        <end position="142"/>
    </location>
</feature>
<dbReference type="AlphaFoldDB" id="A0AAE9FD62"/>
<reference evidence="2 3" key="1">
    <citation type="submission" date="2022-04" db="EMBL/GenBank/DDBJ databases">
        <title>Chromosome-level reference genomes for two strains of Caenorhabditis briggsae: an improved platform for comparative genomics.</title>
        <authorList>
            <person name="Stevens L."/>
            <person name="Andersen E."/>
        </authorList>
    </citation>
    <scope>NUCLEOTIDE SEQUENCE [LARGE SCALE GENOMIC DNA]</scope>
    <source>
        <strain evidence="2">VX34</strain>
        <tissue evidence="2">Whole-organism</tissue>
    </source>
</reference>
<organism evidence="2 3">
    <name type="scientific">Caenorhabditis briggsae</name>
    <dbReference type="NCBI Taxonomy" id="6238"/>
    <lineage>
        <taxon>Eukaryota</taxon>
        <taxon>Metazoa</taxon>
        <taxon>Ecdysozoa</taxon>
        <taxon>Nematoda</taxon>
        <taxon>Chromadorea</taxon>
        <taxon>Rhabditida</taxon>
        <taxon>Rhabditina</taxon>
        <taxon>Rhabditomorpha</taxon>
        <taxon>Rhabditoidea</taxon>
        <taxon>Rhabditidae</taxon>
        <taxon>Peloderinae</taxon>
        <taxon>Caenorhabditis</taxon>
    </lineage>
</organism>
<sequence>MFLLAMKKIDQKFLFEDVKSVPYMEFLISDMDIANFKPDTVLMIAKKFMEINGMQRPIPLESPGIKLNYRSLSFLVRPSQSVDLDKNEWTRRRPGLGQAEVISTKSSSVDPYLDKTGHEKEEEETNDQRTKEGSEAATWVNG</sequence>
<proteinExistence type="predicted"/>
<dbReference type="EMBL" id="CP092625">
    <property type="protein sequence ID" value="UMM43554.1"/>
    <property type="molecule type" value="Genomic_DNA"/>
</dbReference>
<name>A0AAE9FD62_CAEBR</name>
<keyword evidence="3" id="KW-1185">Reference proteome</keyword>
<evidence type="ECO:0000313" key="2">
    <source>
        <dbReference type="EMBL" id="UMM43554.1"/>
    </source>
</evidence>
<feature type="compositionally biased region" description="Basic and acidic residues" evidence="1">
    <location>
        <begin position="112"/>
        <end position="134"/>
    </location>
</feature>
<evidence type="ECO:0000313" key="3">
    <source>
        <dbReference type="Proteomes" id="UP000829354"/>
    </source>
</evidence>
<accession>A0AAE9FD62</accession>